<reference evidence="1 2" key="1">
    <citation type="journal article" date="2021" name="Elife">
        <title>Chloroplast acquisition without the gene transfer in kleptoplastic sea slugs, Plakobranchus ocellatus.</title>
        <authorList>
            <person name="Maeda T."/>
            <person name="Takahashi S."/>
            <person name="Yoshida T."/>
            <person name="Shimamura S."/>
            <person name="Takaki Y."/>
            <person name="Nagai Y."/>
            <person name="Toyoda A."/>
            <person name="Suzuki Y."/>
            <person name="Arimoto A."/>
            <person name="Ishii H."/>
            <person name="Satoh N."/>
            <person name="Nishiyama T."/>
            <person name="Hasebe M."/>
            <person name="Maruyama T."/>
            <person name="Minagawa J."/>
            <person name="Obokata J."/>
            <person name="Shigenobu S."/>
        </authorList>
    </citation>
    <scope>NUCLEOTIDE SEQUENCE [LARGE SCALE GENOMIC DNA]</scope>
</reference>
<evidence type="ECO:0000313" key="1">
    <source>
        <dbReference type="EMBL" id="GFO14821.1"/>
    </source>
</evidence>
<organism evidence="1 2">
    <name type="scientific">Plakobranchus ocellatus</name>
    <dbReference type="NCBI Taxonomy" id="259542"/>
    <lineage>
        <taxon>Eukaryota</taxon>
        <taxon>Metazoa</taxon>
        <taxon>Spiralia</taxon>
        <taxon>Lophotrochozoa</taxon>
        <taxon>Mollusca</taxon>
        <taxon>Gastropoda</taxon>
        <taxon>Heterobranchia</taxon>
        <taxon>Euthyneura</taxon>
        <taxon>Panpulmonata</taxon>
        <taxon>Sacoglossa</taxon>
        <taxon>Placobranchoidea</taxon>
        <taxon>Plakobranchidae</taxon>
        <taxon>Plakobranchus</taxon>
    </lineage>
</organism>
<comment type="caution">
    <text evidence="1">The sequence shown here is derived from an EMBL/GenBank/DDBJ whole genome shotgun (WGS) entry which is preliminary data.</text>
</comment>
<dbReference type="Proteomes" id="UP000735302">
    <property type="component" value="Unassembled WGS sequence"/>
</dbReference>
<sequence length="117" mass="13621">MGKPIHLRPSTKLVFLPSNLKAVYPFHPKLNLIVCVLSGRNEILGVSRTSSKILMNSRWEKHGNNMTLKRYEQFCTEKSVDPFATNEHIMLDFLTDMFQKGYTYSSVKYRMNHCVHN</sequence>
<proteinExistence type="predicted"/>
<keyword evidence="2" id="KW-1185">Reference proteome</keyword>
<protein>
    <recommendedName>
        <fullName evidence="3">DDE-1 domain-containing protein</fullName>
    </recommendedName>
</protein>
<name>A0AAV4B7N8_9GAST</name>
<evidence type="ECO:0000313" key="2">
    <source>
        <dbReference type="Proteomes" id="UP000735302"/>
    </source>
</evidence>
<dbReference type="EMBL" id="BLXT01004580">
    <property type="protein sequence ID" value="GFO14821.1"/>
    <property type="molecule type" value="Genomic_DNA"/>
</dbReference>
<gene>
    <name evidence="1" type="ORF">PoB_004132600</name>
</gene>
<evidence type="ECO:0008006" key="3">
    <source>
        <dbReference type="Google" id="ProtNLM"/>
    </source>
</evidence>
<dbReference type="AlphaFoldDB" id="A0AAV4B7N8"/>
<accession>A0AAV4B7N8</accession>